<keyword evidence="8" id="KW-1185">Reference proteome</keyword>
<dbReference type="PANTHER" id="PTHR10231">
    <property type="entry name" value="NUCLEOTIDE-SUGAR TRANSMEMBRANE TRANSPORTER"/>
    <property type="match status" value="1"/>
</dbReference>
<evidence type="ECO:0000256" key="2">
    <source>
        <dbReference type="ARBA" id="ARBA00022692"/>
    </source>
</evidence>
<feature type="transmembrane region" description="Helical" evidence="6">
    <location>
        <begin position="128"/>
        <end position="145"/>
    </location>
</feature>
<dbReference type="NCBIfam" id="TIGR00803">
    <property type="entry name" value="nst"/>
    <property type="match status" value="1"/>
</dbReference>
<evidence type="ECO:0000313" key="7">
    <source>
        <dbReference type="EMBL" id="CAK0825527.1"/>
    </source>
</evidence>
<dbReference type="PIRSF" id="PIRSF005799">
    <property type="entry name" value="UDP-gal_transpt"/>
    <property type="match status" value="1"/>
</dbReference>
<keyword evidence="4 6" id="KW-0472">Membrane</keyword>
<feature type="transmembrane region" description="Helical" evidence="6">
    <location>
        <begin position="247"/>
        <end position="269"/>
    </location>
</feature>
<feature type="transmembrane region" description="Helical" evidence="6">
    <location>
        <begin position="101"/>
        <end position="121"/>
    </location>
</feature>
<protein>
    <recommendedName>
        <fullName evidence="9">UDP-galactose transporter</fullName>
    </recommendedName>
</protein>
<dbReference type="Pfam" id="PF04142">
    <property type="entry name" value="Nuc_sug_transp"/>
    <property type="match status" value="1"/>
</dbReference>
<keyword evidence="3 6" id="KW-1133">Transmembrane helix</keyword>
<dbReference type="Proteomes" id="UP001189429">
    <property type="component" value="Unassembled WGS sequence"/>
</dbReference>
<dbReference type="InterPro" id="IPR007271">
    <property type="entry name" value="Nuc_sug_transpt"/>
</dbReference>
<name>A0ABN9S3J5_9DINO</name>
<feature type="transmembrane region" description="Helical" evidence="6">
    <location>
        <begin position="165"/>
        <end position="183"/>
    </location>
</feature>
<feature type="region of interest" description="Disordered" evidence="5">
    <location>
        <begin position="342"/>
        <end position="370"/>
    </location>
</feature>
<feature type="transmembrane region" description="Helical" evidence="6">
    <location>
        <begin position="195"/>
        <end position="218"/>
    </location>
</feature>
<sequence length="370" mass="40156">MFRFGILALLAAQNAGQTLIIKYAQHHGSHPDTLVLMVVVELGKLVVSMVLFFMFEADVTWIQFFSPSAVRRSFKLAPPALMFALQNQILFVAVQNLDPPVFQALTQLKILFAGVFSYVLLNKRLSQVQWVALLLLASGAALVQVEASMCKAMSNKNEDADPFKGLVAVITMSVMSGLAGCYTEKMLKTEKLPMWLQSAEVAGFSILVLTFMCMWSRVSMISLDMNVLDSKRTDTIMDSLMKGFVPLTWVVVVVMSLGGLIVVAALRYADNVMKGMSVVASLVLSGMWSALAFGTSLSAIFVLATVVICAAMFLYQAAPSVATADTAQNHAFLRAISRTALSPGKRAAESDEETPEEPLKAETMISKGGQ</sequence>
<proteinExistence type="predicted"/>
<comment type="subcellular location">
    <subcellularLocation>
        <location evidence="1">Membrane</location>
        <topology evidence="1">Multi-pass membrane protein</topology>
    </subcellularLocation>
</comment>
<evidence type="ECO:0000256" key="5">
    <source>
        <dbReference type="SAM" id="MobiDB-lite"/>
    </source>
</evidence>
<dbReference type="EMBL" id="CAUYUJ010008981">
    <property type="protein sequence ID" value="CAK0825527.1"/>
    <property type="molecule type" value="Genomic_DNA"/>
</dbReference>
<organism evidence="7 8">
    <name type="scientific">Prorocentrum cordatum</name>
    <dbReference type="NCBI Taxonomy" id="2364126"/>
    <lineage>
        <taxon>Eukaryota</taxon>
        <taxon>Sar</taxon>
        <taxon>Alveolata</taxon>
        <taxon>Dinophyceae</taxon>
        <taxon>Prorocentrales</taxon>
        <taxon>Prorocentraceae</taxon>
        <taxon>Prorocentrum</taxon>
    </lineage>
</organism>
<evidence type="ECO:0000256" key="3">
    <source>
        <dbReference type="ARBA" id="ARBA00022989"/>
    </source>
</evidence>
<feature type="transmembrane region" description="Helical" evidence="6">
    <location>
        <begin position="34"/>
        <end position="55"/>
    </location>
</feature>
<evidence type="ECO:0008006" key="9">
    <source>
        <dbReference type="Google" id="ProtNLM"/>
    </source>
</evidence>
<dbReference type="SUPFAM" id="SSF103481">
    <property type="entry name" value="Multidrug resistance efflux transporter EmrE"/>
    <property type="match status" value="1"/>
</dbReference>
<accession>A0ABN9S3J5</accession>
<comment type="caution">
    <text evidence="7">The sequence shown here is derived from an EMBL/GenBank/DDBJ whole genome shotgun (WGS) entry which is preliminary data.</text>
</comment>
<feature type="transmembrane region" description="Helical" evidence="6">
    <location>
        <begin position="290"/>
        <end position="315"/>
    </location>
</feature>
<evidence type="ECO:0000256" key="6">
    <source>
        <dbReference type="SAM" id="Phobius"/>
    </source>
</evidence>
<evidence type="ECO:0000256" key="4">
    <source>
        <dbReference type="ARBA" id="ARBA00023136"/>
    </source>
</evidence>
<reference evidence="7" key="1">
    <citation type="submission" date="2023-10" db="EMBL/GenBank/DDBJ databases">
        <authorList>
            <person name="Chen Y."/>
            <person name="Shah S."/>
            <person name="Dougan E. K."/>
            <person name="Thang M."/>
            <person name="Chan C."/>
        </authorList>
    </citation>
    <scope>NUCLEOTIDE SEQUENCE [LARGE SCALE GENOMIC DNA]</scope>
</reference>
<dbReference type="InterPro" id="IPR037185">
    <property type="entry name" value="EmrE-like"/>
</dbReference>
<keyword evidence="2 6" id="KW-0812">Transmembrane</keyword>
<gene>
    <name evidence="7" type="ORF">PCOR1329_LOCUS25635</name>
</gene>
<feature type="transmembrane region" description="Helical" evidence="6">
    <location>
        <begin position="76"/>
        <end position="95"/>
    </location>
</feature>
<evidence type="ECO:0000313" key="8">
    <source>
        <dbReference type="Proteomes" id="UP001189429"/>
    </source>
</evidence>
<evidence type="ECO:0000256" key="1">
    <source>
        <dbReference type="ARBA" id="ARBA00004141"/>
    </source>
</evidence>